<dbReference type="EMBL" id="CP038631">
    <property type="protein sequence ID" value="QCC44470.1"/>
    <property type="molecule type" value="Genomic_DNA"/>
</dbReference>
<dbReference type="SUPFAM" id="SSF55008">
    <property type="entry name" value="HMA, heavy metal-associated domain"/>
    <property type="match status" value="1"/>
</dbReference>
<sequence>MPKTLSIDEMGCEGCEDIVENALAGVAAVSDVDADHESGTVTVDGDATDDDLLRSVELAGYDAELADA</sequence>
<dbReference type="Proteomes" id="UP000296216">
    <property type="component" value="Chromosome"/>
</dbReference>
<reference evidence="3 5" key="2">
    <citation type="submission" date="2019-07" db="EMBL/GenBank/DDBJ databases">
        <title>Genomic Encyclopedia of Archaeal and Bacterial Type Strains, Phase II (KMG-II): from individual species to whole genera.</title>
        <authorList>
            <person name="Goeker M."/>
        </authorList>
    </citation>
    <scope>NUCLEOTIDE SEQUENCE [LARGE SCALE GENOMIC DNA]</scope>
    <source>
        <strain evidence="3 5">DSM 3754</strain>
    </source>
</reference>
<dbReference type="InterPro" id="IPR036163">
    <property type="entry name" value="HMA_dom_sf"/>
</dbReference>
<feature type="domain" description="HMA" evidence="1">
    <location>
        <begin position="1"/>
        <end position="64"/>
    </location>
</feature>
<dbReference type="InterPro" id="IPR006121">
    <property type="entry name" value="HMA_dom"/>
</dbReference>
<evidence type="ECO:0000313" key="5">
    <source>
        <dbReference type="Proteomes" id="UP000323075"/>
    </source>
</evidence>
<reference evidence="2 4" key="1">
    <citation type="journal article" date="2019" name="Microbiol. Resour. Announc.">
        <title>The Genome Sequence of the Halobacterium salinarum Type Strain Is Closely Related to That of Laboratory Strains NRC-1 and R1.</title>
        <authorList>
            <person name="Pfeiffer F."/>
            <person name="Marchfelder A."/>
            <person name="Habermann B."/>
            <person name="Dyall-Smith M.L."/>
        </authorList>
    </citation>
    <scope>NUCLEOTIDE SEQUENCE [LARGE SCALE GENOMIC DNA]</scope>
    <source>
        <strain evidence="2">91-R6</strain>
        <strain evidence="4">ATCC 33171 / DSM 3754 / JCM 8978 / NBRC 102687 / NCIMB 764 / 91-R6</strain>
    </source>
</reference>
<evidence type="ECO:0000259" key="1">
    <source>
        <dbReference type="PROSITE" id="PS50846"/>
    </source>
</evidence>
<evidence type="ECO:0000313" key="4">
    <source>
        <dbReference type="Proteomes" id="UP000296216"/>
    </source>
</evidence>
<gene>
    <name evidence="3" type="ORF">APQ99_01119</name>
    <name evidence="2" type="ORF">HBSAL_03730</name>
</gene>
<evidence type="ECO:0000313" key="2">
    <source>
        <dbReference type="EMBL" id="QCC44470.1"/>
    </source>
</evidence>
<proteinExistence type="predicted"/>
<dbReference type="EMBL" id="VRYN01000002">
    <property type="protein sequence ID" value="TYO76482.1"/>
    <property type="molecule type" value="Genomic_DNA"/>
</dbReference>
<dbReference type="GO" id="GO:0046872">
    <property type="term" value="F:metal ion binding"/>
    <property type="evidence" value="ECO:0007669"/>
    <property type="project" value="InterPro"/>
</dbReference>
<dbReference type="PROSITE" id="PS50846">
    <property type="entry name" value="HMA_2"/>
    <property type="match status" value="1"/>
</dbReference>
<dbReference type="Proteomes" id="UP000323075">
    <property type="component" value="Unassembled WGS sequence"/>
</dbReference>
<dbReference type="Pfam" id="PF00403">
    <property type="entry name" value="HMA"/>
    <property type="match status" value="1"/>
</dbReference>
<dbReference type="AlphaFoldDB" id="A0A4D6GRV4"/>
<protein>
    <submittedName>
        <fullName evidence="3">Copper chaperone</fullName>
    </submittedName>
    <submittedName>
        <fullName evidence="2">HMA domain protein</fullName>
    </submittedName>
</protein>
<name>A0A4D6GRV4_HALS9</name>
<reference evidence="2" key="3">
    <citation type="journal article" name="MicrobiologyOpen">
        <title>Whole-genome comparison between the type strain of Halobacterium salinarum (DSM 3754(T)) and the laboratory strains R1 and NRC-1.</title>
        <authorList>
            <person name="Pfeiffer F."/>
            <person name="Losensky G."/>
            <person name="Marchfelder A."/>
            <person name="Habermann B."/>
            <person name="Dyall-Smith M."/>
        </authorList>
    </citation>
    <scope>NUCLEOTIDE SEQUENCE</scope>
    <source>
        <strain evidence="2">91-R6</strain>
    </source>
</reference>
<organism evidence="2 4">
    <name type="scientific">Halobacterium salinarum (strain ATCC 33171 / DSM 3754 / JCM 8978 / NBRC 102687 / NCIMB 764 / 91-R6)</name>
    <dbReference type="NCBI Taxonomy" id="2597657"/>
    <lineage>
        <taxon>Archaea</taxon>
        <taxon>Methanobacteriati</taxon>
        <taxon>Methanobacteriota</taxon>
        <taxon>Stenosarchaea group</taxon>
        <taxon>Halobacteria</taxon>
        <taxon>Halobacteriales</taxon>
        <taxon>Halobacteriaceae</taxon>
        <taxon>Halobacterium</taxon>
    </lineage>
</organism>
<accession>A0A4D6GRV4</accession>
<dbReference type="RefSeq" id="WP_010902483.1">
    <property type="nucleotide sequence ID" value="NZ_VRYN01000002.1"/>
</dbReference>
<dbReference type="Gene3D" id="3.30.70.100">
    <property type="match status" value="1"/>
</dbReference>
<evidence type="ECO:0000313" key="3">
    <source>
        <dbReference type="EMBL" id="TYO76482.1"/>
    </source>
</evidence>
<dbReference type="CDD" id="cd00371">
    <property type="entry name" value="HMA"/>
    <property type="match status" value="1"/>
</dbReference>
<dbReference type="GeneID" id="68693568"/>